<comment type="caution">
    <text evidence="1">The sequence shown here is derived from an EMBL/GenBank/DDBJ whole genome shotgun (WGS) entry which is preliminary data.</text>
</comment>
<evidence type="ECO:0008006" key="3">
    <source>
        <dbReference type="Google" id="ProtNLM"/>
    </source>
</evidence>
<dbReference type="AlphaFoldDB" id="A0A4R2KK35"/>
<accession>A0A4R2KK35</accession>
<dbReference type="EMBL" id="SLWW01000001">
    <property type="protein sequence ID" value="TCO74013.1"/>
    <property type="molecule type" value="Genomic_DNA"/>
</dbReference>
<sequence>MHLPVEGGRISTRLRAMALSRRIQSLRGSIPGCRSLVYADLSARLVLCSDSDLPRPPQEALDALCLRAVRLMTGPVAEAARMALAADLPPGEAVVVQGGGIEVFLRAPTASDEALCAVLDPAADPEVALALLRGGIDAILPGVTEHAATADRGQ</sequence>
<reference evidence="1 2" key="1">
    <citation type="submission" date="2019-03" db="EMBL/GenBank/DDBJ databases">
        <title>Genomic Encyclopedia of Type Strains, Phase IV (KMG-IV): sequencing the most valuable type-strain genomes for metagenomic binning, comparative biology and taxonomic classification.</title>
        <authorList>
            <person name="Goeker M."/>
        </authorList>
    </citation>
    <scope>NUCLEOTIDE SEQUENCE [LARGE SCALE GENOMIC DNA]</scope>
    <source>
        <strain evidence="1 2">DSM 4868</strain>
    </source>
</reference>
<dbReference type="Proteomes" id="UP000295142">
    <property type="component" value="Unassembled WGS sequence"/>
</dbReference>
<name>A0A4R2KK35_9RHOB</name>
<evidence type="ECO:0000313" key="1">
    <source>
        <dbReference type="EMBL" id="TCO74013.1"/>
    </source>
</evidence>
<proteinExistence type="predicted"/>
<organism evidence="1 2">
    <name type="scientific">Rhodovulum euryhalinum</name>
    <dbReference type="NCBI Taxonomy" id="35805"/>
    <lineage>
        <taxon>Bacteria</taxon>
        <taxon>Pseudomonadati</taxon>
        <taxon>Pseudomonadota</taxon>
        <taxon>Alphaproteobacteria</taxon>
        <taxon>Rhodobacterales</taxon>
        <taxon>Paracoccaceae</taxon>
        <taxon>Rhodovulum</taxon>
    </lineage>
</organism>
<evidence type="ECO:0000313" key="2">
    <source>
        <dbReference type="Proteomes" id="UP000295142"/>
    </source>
</evidence>
<protein>
    <recommendedName>
        <fullName evidence="3">Roadblock/LAMTOR2 domain-containing protein</fullName>
    </recommendedName>
</protein>
<gene>
    <name evidence="1" type="ORF">EV655_101170</name>
</gene>
<keyword evidence="2" id="KW-1185">Reference proteome</keyword>